<evidence type="ECO:0000313" key="3">
    <source>
        <dbReference type="Proteomes" id="UP000315677"/>
    </source>
</evidence>
<dbReference type="EMBL" id="VFPA01000008">
    <property type="protein sequence ID" value="TQM01912.1"/>
    <property type="molecule type" value="Genomic_DNA"/>
</dbReference>
<proteinExistence type="predicted"/>
<dbReference type="RefSeq" id="WP_211367223.1">
    <property type="nucleotide sequence ID" value="NZ_VFPA01000008.1"/>
</dbReference>
<accession>A0A543CXT0</accession>
<comment type="caution">
    <text evidence="2">The sequence shown here is derived from an EMBL/GenBank/DDBJ whole genome shotgun (WGS) entry which is preliminary data.</text>
</comment>
<evidence type="ECO:0000256" key="1">
    <source>
        <dbReference type="ARBA" id="ARBA00022679"/>
    </source>
</evidence>
<dbReference type="InterPro" id="IPR044855">
    <property type="entry name" value="CoA-Trfase_III_dom3_sf"/>
</dbReference>
<dbReference type="Proteomes" id="UP000315677">
    <property type="component" value="Unassembled WGS sequence"/>
</dbReference>
<dbReference type="PANTHER" id="PTHR48207">
    <property type="entry name" value="SUCCINATE--HYDROXYMETHYLGLUTARATE COA-TRANSFERASE"/>
    <property type="match status" value="1"/>
</dbReference>
<gene>
    <name evidence="2" type="ORF">FB558_8431</name>
</gene>
<keyword evidence="3" id="KW-1185">Reference proteome</keyword>
<dbReference type="InterPro" id="IPR003673">
    <property type="entry name" value="CoA-Trfase_fam_III"/>
</dbReference>
<dbReference type="Gene3D" id="3.30.1540.10">
    <property type="entry name" value="formyl-coa transferase, domain 3"/>
    <property type="match status" value="1"/>
</dbReference>
<evidence type="ECO:0000313" key="2">
    <source>
        <dbReference type="EMBL" id="TQM01912.1"/>
    </source>
</evidence>
<reference evidence="2 3" key="1">
    <citation type="submission" date="2019-06" db="EMBL/GenBank/DDBJ databases">
        <title>Sequencing the genomes of 1000 actinobacteria strains.</title>
        <authorList>
            <person name="Klenk H.-P."/>
        </authorList>
    </citation>
    <scope>NUCLEOTIDE SEQUENCE [LARGE SCALE GENOMIC DNA]</scope>
    <source>
        <strain evidence="2 3">DSM 45301</strain>
    </source>
</reference>
<name>A0A543CXT0_9PSEU</name>
<sequence>MPDDVVGGPLEGVRVLDLTQVMAGAYCSALLADMGADVVKVERPDRGDDTRAMGGADVESSPAFAAMNRNKRGLALDLKDARGAAALRRLVATADVLVENFRPGTLDRLGLGHTALRALRPELVYCSISGFGATGPYAGQGGFDLVAQAMSGLISMTGEPGGGPVKVGVPICDLNAGLFGAYGVLSAYVHRLRTGQGQLVDTSLLEGGIAYTVWETALLFGAGQVPGPLGSAHRLSAPYEVLPTADGSVAIGAANQRNWVRLCEVLGSPELLADDRFTDNAARMAHRRELADELAVRLRRRTTEEWVAALSAAGVPCGPLYDLEQVYADPHVQARGMLVSTRHPRLGEVRHIGPPVKLSATPASIRRTAPLLGEHTRAVLAEGGLDAVEIDELLAAGVAREPSDDLQVVAP</sequence>
<dbReference type="SUPFAM" id="SSF89796">
    <property type="entry name" value="CoA-transferase family III (CaiB/BaiF)"/>
    <property type="match status" value="1"/>
</dbReference>
<keyword evidence="1 2" id="KW-0808">Transferase</keyword>
<dbReference type="GO" id="GO:0008410">
    <property type="term" value="F:CoA-transferase activity"/>
    <property type="evidence" value="ECO:0007669"/>
    <property type="project" value="TreeGrafter"/>
</dbReference>
<dbReference type="InterPro" id="IPR050483">
    <property type="entry name" value="CoA-transferase_III_domain"/>
</dbReference>
<dbReference type="InterPro" id="IPR023606">
    <property type="entry name" value="CoA-Trfase_III_dom_1_sf"/>
</dbReference>
<dbReference type="Gene3D" id="3.40.50.10540">
    <property type="entry name" value="Crotonobetainyl-coa:carnitine coa-transferase, domain 1"/>
    <property type="match status" value="1"/>
</dbReference>
<dbReference type="PANTHER" id="PTHR48207:SF4">
    <property type="entry name" value="BLL6097 PROTEIN"/>
    <property type="match status" value="1"/>
</dbReference>
<dbReference type="AlphaFoldDB" id="A0A543CXT0"/>
<organism evidence="2 3">
    <name type="scientific">Pseudonocardia kunmingensis</name>
    <dbReference type="NCBI Taxonomy" id="630975"/>
    <lineage>
        <taxon>Bacteria</taxon>
        <taxon>Bacillati</taxon>
        <taxon>Actinomycetota</taxon>
        <taxon>Actinomycetes</taxon>
        <taxon>Pseudonocardiales</taxon>
        <taxon>Pseudonocardiaceae</taxon>
        <taxon>Pseudonocardia</taxon>
    </lineage>
</organism>
<protein>
    <submittedName>
        <fullName evidence="2">Crotonobetainyl-CoA:carnitine CoA-transferase CaiB-like acyl-CoA transferase</fullName>
    </submittedName>
</protein>
<dbReference type="Pfam" id="PF02515">
    <property type="entry name" value="CoA_transf_3"/>
    <property type="match status" value="1"/>
</dbReference>